<keyword evidence="3" id="KW-1185">Reference proteome</keyword>
<feature type="region of interest" description="Disordered" evidence="1">
    <location>
        <begin position="1"/>
        <end position="26"/>
    </location>
</feature>
<dbReference type="Proteomes" id="UP001497444">
    <property type="component" value="Chromosome 17"/>
</dbReference>
<evidence type="ECO:0000313" key="3">
    <source>
        <dbReference type="Proteomes" id="UP001497444"/>
    </source>
</evidence>
<name>A0ABP0WD55_9BRYO</name>
<evidence type="ECO:0000313" key="2">
    <source>
        <dbReference type="EMBL" id="CAK9264773.1"/>
    </source>
</evidence>
<sequence>MGASGPGHSTRGARAGPGQEDGSLEADICGGAAEQKSLDFVGAAAGFCGRSRADLPPARKFGFCELAGFSLRSLSDLSVARQSAGVLPSCACAI</sequence>
<dbReference type="EMBL" id="OZ020112">
    <property type="protein sequence ID" value="CAK9264773.1"/>
    <property type="molecule type" value="Genomic_DNA"/>
</dbReference>
<accession>A0ABP0WD55</accession>
<protein>
    <submittedName>
        <fullName evidence="2">Uncharacterized protein</fullName>
    </submittedName>
</protein>
<evidence type="ECO:0000256" key="1">
    <source>
        <dbReference type="SAM" id="MobiDB-lite"/>
    </source>
</evidence>
<reference evidence="2" key="1">
    <citation type="submission" date="2024-02" db="EMBL/GenBank/DDBJ databases">
        <authorList>
            <consortium name="ELIXIR-Norway"/>
            <consortium name="Elixir Norway"/>
        </authorList>
    </citation>
    <scope>NUCLEOTIDE SEQUENCE</scope>
</reference>
<proteinExistence type="predicted"/>
<organism evidence="2 3">
    <name type="scientific">Sphagnum jensenii</name>
    <dbReference type="NCBI Taxonomy" id="128206"/>
    <lineage>
        <taxon>Eukaryota</taxon>
        <taxon>Viridiplantae</taxon>
        <taxon>Streptophyta</taxon>
        <taxon>Embryophyta</taxon>
        <taxon>Bryophyta</taxon>
        <taxon>Sphagnophytina</taxon>
        <taxon>Sphagnopsida</taxon>
        <taxon>Sphagnales</taxon>
        <taxon>Sphagnaceae</taxon>
        <taxon>Sphagnum</taxon>
    </lineage>
</organism>
<gene>
    <name evidence="2" type="ORF">CSSPJE1EN1_LOCUS10251</name>
</gene>